<dbReference type="EMBL" id="CP042203">
    <property type="protein sequence ID" value="QDS77969.1"/>
    <property type="molecule type" value="Genomic_DNA"/>
</dbReference>
<name>A0A517LQT2_9PEZI</name>
<feature type="compositionally biased region" description="Polar residues" evidence="1">
    <location>
        <begin position="277"/>
        <end position="297"/>
    </location>
</feature>
<dbReference type="InterPro" id="IPR038883">
    <property type="entry name" value="AN11006-like"/>
</dbReference>
<organism evidence="2 3">
    <name type="scientific">Venturia effusa</name>
    <dbReference type="NCBI Taxonomy" id="50376"/>
    <lineage>
        <taxon>Eukaryota</taxon>
        <taxon>Fungi</taxon>
        <taxon>Dikarya</taxon>
        <taxon>Ascomycota</taxon>
        <taxon>Pezizomycotina</taxon>
        <taxon>Dothideomycetes</taxon>
        <taxon>Pleosporomycetidae</taxon>
        <taxon>Venturiales</taxon>
        <taxon>Venturiaceae</taxon>
        <taxon>Venturia</taxon>
    </lineage>
</organism>
<gene>
    <name evidence="2" type="ORF">FKW77_001839</name>
</gene>
<keyword evidence="3" id="KW-1185">Reference proteome</keyword>
<dbReference type="Proteomes" id="UP000316270">
    <property type="component" value="Chromosome 19"/>
</dbReference>
<reference evidence="2 3" key="1">
    <citation type="submission" date="2019-07" db="EMBL/GenBank/DDBJ databases">
        <title>Finished genome of Venturia effusa.</title>
        <authorList>
            <person name="Young C.A."/>
            <person name="Cox M.P."/>
            <person name="Ganley A.R.D."/>
            <person name="David W.J."/>
        </authorList>
    </citation>
    <scope>NUCLEOTIDE SEQUENCE [LARGE SCALE GENOMIC DNA]</scope>
    <source>
        <strain evidence="3">albino</strain>
    </source>
</reference>
<evidence type="ECO:0000313" key="3">
    <source>
        <dbReference type="Proteomes" id="UP000316270"/>
    </source>
</evidence>
<evidence type="ECO:0000256" key="1">
    <source>
        <dbReference type="SAM" id="MobiDB-lite"/>
    </source>
</evidence>
<dbReference type="PANTHER" id="PTHR42085">
    <property type="entry name" value="F-BOX DOMAIN-CONTAINING PROTEIN"/>
    <property type="match status" value="1"/>
</dbReference>
<protein>
    <submittedName>
        <fullName evidence="2">Uncharacterized protein</fullName>
    </submittedName>
</protein>
<sequence length="684" mass="77473">MTRHVWDPLWDGSDDELHARPRNTAVQENKTDEAEIRDAILANEAACTRRAWYDGQPDRDLRKFVVERGIKASTSRIRMSREGMIDAIMAQYMESAMGDAAIGKKEDSKRRAWYGEHSDDQLWQFITKRKPVMPVDPSQSSQSFREDMIDALMVQDKNTQFPFMKLAAELRNKVYSYLLIDPAQHTDVVDKPRINCHPNILAVCRFIQKEAWNVLYANAYVTLDLKFSHLEANLTIDCFQHESSSPSSSRSASPSIESPCRSLLARAKQAARRLRSHQQPALNGQAAPNSQVALHGQSAPNGQLQHMFGNLAQHPLPNQLQQTFGLQLQQAIQAHAHNQVLVAPSVDEPSQTSHDIRRAASNLHNELISKVGHLNICIVIAHRAVLESELRTTEIRQIVTELKDFMAKHAGREQTVCVMFDLLWDNNNGIASSGQYKKNPANKQHIFHDAIKILEPLSQVGEMKDYGHLAACQKMEVIFMVSGDISKEVVEKLEGNKQEVEKKADENKLGPTTLGCLVLTPAQHLQNEIDSRVTESIFRKHWREDTCNHESDNEDGDGQDYTLSPRKKAREDNLWDDDLGKDDDSVHFDSEDDEDSHDDEDKELFKPEDLEDEDYDLDDLIVDATPTGGPLAFHPELEKNREVKEWLKNGGFKSDLNTLREARVLAFEKKNKSGEQGHSVFGNN</sequence>
<evidence type="ECO:0000313" key="2">
    <source>
        <dbReference type="EMBL" id="QDS77969.1"/>
    </source>
</evidence>
<dbReference type="OrthoDB" id="5229512at2759"/>
<feature type="region of interest" description="Disordered" evidence="1">
    <location>
        <begin position="547"/>
        <end position="616"/>
    </location>
</feature>
<proteinExistence type="predicted"/>
<dbReference type="PANTHER" id="PTHR42085:SF2">
    <property type="entry name" value="F-BOX DOMAIN-CONTAINING PROTEIN"/>
    <property type="match status" value="1"/>
</dbReference>
<feature type="region of interest" description="Disordered" evidence="1">
    <location>
        <begin position="273"/>
        <end position="297"/>
    </location>
</feature>
<accession>A0A517LQT2</accession>
<dbReference type="AlphaFoldDB" id="A0A517LQT2"/>
<feature type="compositionally biased region" description="Acidic residues" evidence="1">
    <location>
        <begin position="590"/>
        <end position="602"/>
    </location>
</feature>